<proteinExistence type="inferred from homology"/>
<sequence>MDIRQLRYFISVAEEGNFSRAAERLHISQPPLSQQIKALEASLRVTLFVRGRHGARLTRAGEALLVRARSIVSDCDSVEKFVRRVADGLEGYLRIGIINSVMYGPLPRTMHAFQKHHPAVEWTLHELLPDRQADALVRGQIDVGFACNASSRDELKSILVYPQPLVVALSAQHPLASKRSSLSLSALADESFVLLNTQSPVMRDVLSACMRDGFHPRVLHESIDPETVLSLVGAGVGVSVLPQSLSTTPRENVAFVPIKAPSLSADLYATIRRDDALPALDRFLALLAQVTEEWRSELTARQDDDG</sequence>
<dbReference type="SUPFAM" id="SSF53850">
    <property type="entry name" value="Periplasmic binding protein-like II"/>
    <property type="match status" value="1"/>
</dbReference>
<organism evidence="6 7">
    <name type="scientific">Ralstonia soli</name>
    <dbReference type="NCBI Taxonomy" id="2953896"/>
    <lineage>
        <taxon>Bacteria</taxon>
        <taxon>Pseudomonadati</taxon>
        <taxon>Pseudomonadota</taxon>
        <taxon>Betaproteobacteria</taxon>
        <taxon>Burkholderiales</taxon>
        <taxon>Burkholderiaceae</taxon>
        <taxon>Ralstonia</taxon>
    </lineage>
</organism>
<evidence type="ECO:0000259" key="5">
    <source>
        <dbReference type="PROSITE" id="PS50931"/>
    </source>
</evidence>
<dbReference type="InterPro" id="IPR000847">
    <property type="entry name" value="LysR_HTH_N"/>
</dbReference>
<dbReference type="SUPFAM" id="SSF46785">
    <property type="entry name" value="Winged helix' DNA-binding domain"/>
    <property type="match status" value="1"/>
</dbReference>
<protein>
    <submittedName>
        <fullName evidence="6">LysR substrate-binding domain-containing protein</fullName>
    </submittedName>
</protein>
<dbReference type="Pfam" id="PF03466">
    <property type="entry name" value="LysR_substrate"/>
    <property type="match status" value="1"/>
</dbReference>
<dbReference type="Gene3D" id="3.40.190.10">
    <property type="entry name" value="Periplasmic binding protein-like II"/>
    <property type="match status" value="2"/>
</dbReference>
<keyword evidence="2" id="KW-0805">Transcription regulation</keyword>
<comment type="caution">
    <text evidence="6">The sequence shown here is derived from an EMBL/GenBank/DDBJ whole genome shotgun (WGS) entry which is preliminary data.</text>
</comment>
<evidence type="ECO:0000313" key="6">
    <source>
        <dbReference type="EMBL" id="MCO5400157.1"/>
    </source>
</evidence>
<evidence type="ECO:0000256" key="2">
    <source>
        <dbReference type="ARBA" id="ARBA00023015"/>
    </source>
</evidence>
<dbReference type="Gene3D" id="1.10.10.10">
    <property type="entry name" value="Winged helix-like DNA-binding domain superfamily/Winged helix DNA-binding domain"/>
    <property type="match status" value="1"/>
</dbReference>
<dbReference type="Pfam" id="PF00126">
    <property type="entry name" value="HTH_1"/>
    <property type="match status" value="1"/>
</dbReference>
<dbReference type="PANTHER" id="PTHR30346">
    <property type="entry name" value="TRANSCRIPTIONAL DUAL REGULATOR HCAR-RELATED"/>
    <property type="match status" value="1"/>
</dbReference>
<dbReference type="PANTHER" id="PTHR30346:SF0">
    <property type="entry name" value="HCA OPERON TRANSCRIPTIONAL ACTIVATOR HCAR"/>
    <property type="match status" value="1"/>
</dbReference>
<keyword evidence="4" id="KW-0804">Transcription</keyword>
<keyword evidence="3" id="KW-0238">DNA-binding</keyword>
<dbReference type="InterPro" id="IPR036390">
    <property type="entry name" value="WH_DNA-bd_sf"/>
</dbReference>
<reference evidence="6" key="1">
    <citation type="submission" date="2022-06" db="EMBL/GenBank/DDBJ databases">
        <authorList>
            <person name="Lu C.-H."/>
        </authorList>
    </citation>
    <scope>NUCLEOTIDE SEQUENCE</scope>
    <source>
        <strain evidence="6">21MJYT02-11</strain>
    </source>
</reference>
<evidence type="ECO:0000256" key="1">
    <source>
        <dbReference type="ARBA" id="ARBA00009437"/>
    </source>
</evidence>
<dbReference type="CDD" id="cd08414">
    <property type="entry name" value="PBP2_LTTR_aromatics_like"/>
    <property type="match status" value="1"/>
</dbReference>
<dbReference type="RefSeq" id="WP_252682781.1">
    <property type="nucleotide sequence ID" value="NZ_JAMXHT010000006.1"/>
</dbReference>
<accession>A0ABT1AQ11</accession>
<dbReference type="PRINTS" id="PR00039">
    <property type="entry name" value="HTHLYSR"/>
</dbReference>
<evidence type="ECO:0000313" key="7">
    <source>
        <dbReference type="Proteomes" id="UP001162811"/>
    </source>
</evidence>
<dbReference type="PROSITE" id="PS50931">
    <property type="entry name" value="HTH_LYSR"/>
    <property type="match status" value="1"/>
</dbReference>
<evidence type="ECO:0000256" key="4">
    <source>
        <dbReference type="ARBA" id="ARBA00023163"/>
    </source>
</evidence>
<evidence type="ECO:0000256" key="3">
    <source>
        <dbReference type="ARBA" id="ARBA00023125"/>
    </source>
</evidence>
<dbReference type="InterPro" id="IPR005119">
    <property type="entry name" value="LysR_subst-bd"/>
</dbReference>
<dbReference type="EMBL" id="JAMXHT010000006">
    <property type="protein sequence ID" value="MCO5400157.1"/>
    <property type="molecule type" value="Genomic_DNA"/>
</dbReference>
<dbReference type="InterPro" id="IPR036388">
    <property type="entry name" value="WH-like_DNA-bd_sf"/>
</dbReference>
<feature type="domain" description="HTH lysR-type" evidence="5">
    <location>
        <begin position="1"/>
        <end position="58"/>
    </location>
</feature>
<keyword evidence="7" id="KW-1185">Reference proteome</keyword>
<name>A0ABT1AQ11_9RALS</name>
<comment type="similarity">
    <text evidence="1">Belongs to the LysR transcriptional regulatory family.</text>
</comment>
<dbReference type="Proteomes" id="UP001162811">
    <property type="component" value="Unassembled WGS sequence"/>
</dbReference>
<reference evidence="6" key="2">
    <citation type="journal article" date="2023" name="Front. Microbiol.">
        <title>Ralstonia chuxiongensis sp. nov., Ralstonia mojiangensis sp. nov., and Ralstonia soli sp. nov., isolated from tobacco fields, are three novel species in the family Burkholderiaceae.</title>
        <authorList>
            <person name="Lu C.H."/>
            <person name="Zhang Y.Y."/>
            <person name="Jiang N."/>
            <person name="Chen W."/>
            <person name="Shao X."/>
            <person name="Zhao Z.M."/>
            <person name="Lu W.L."/>
            <person name="Hu X."/>
            <person name="Xi Y.X."/>
            <person name="Zou S.Y."/>
            <person name="Wei Q.J."/>
            <person name="Lin Z.L."/>
            <person name="Gong L."/>
            <person name="Gai X.T."/>
            <person name="Zhang L.Q."/>
            <person name="Li J.Y."/>
            <person name="Jin Y."/>
            <person name="Xia Z.Y."/>
        </authorList>
    </citation>
    <scope>NUCLEOTIDE SEQUENCE</scope>
    <source>
        <strain evidence="6">21MJYT02-11</strain>
    </source>
</reference>
<gene>
    <name evidence="6" type="ORF">NG900_18315</name>
</gene>